<dbReference type="Proteomes" id="UP001610432">
    <property type="component" value="Unassembled WGS sequence"/>
</dbReference>
<dbReference type="RefSeq" id="XP_070882149.1">
    <property type="nucleotide sequence ID" value="XM_071026436.1"/>
</dbReference>
<evidence type="ECO:0000313" key="2">
    <source>
        <dbReference type="EMBL" id="KAL2863170.1"/>
    </source>
</evidence>
<keyword evidence="3" id="KW-1185">Reference proteome</keyword>
<proteinExistence type="predicted"/>
<dbReference type="GeneID" id="98141508"/>
<accession>A0ABR4LF53</accession>
<dbReference type="InterPro" id="IPR021109">
    <property type="entry name" value="Peptidase_aspartic_dom_sf"/>
</dbReference>
<organism evidence="2 3">
    <name type="scientific">Aspergillus lucknowensis</name>
    <dbReference type="NCBI Taxonomy" id="176173"/>
    <lineage>
        <taxon>Eukaryota</taxon>
        <taxon>Fungi</taxon>
        <taxon>Dikarya</taxon>
        <taxon>Ascomycota</taxon>
        <taxon>Pezizomycotina</taxon>
        <taxon>Eurotiomycetes</taxon>
        <taxon>Eurotiomycetidae</taxon>
        <taxon>Eurotiales</taxon>
        <taxon>Aspergillaceae</taxon>
        <taxon>Aspergillus</taxon>
        <taxon>Aspergillus subgen. Nidulantes</taxon>
    </lineage>
</organism>
<reference evidence="2 3" key="1">
    <citation type="submission" date="2024-07" db="EMBL/GenBank/DDBJ databases">
        <title>Section-level genome sequencing and comparative genomics of Aspergillus sections Usti and Cavernicolus.</title>
        <authorList>
            <consortium name="Lawrence Berkeley National Laboratory"/>
            <person name="Nybo J.L."/>
            <person name="Vesth T.C."/>
            <person name="Theobald S."/>
            <person name="Frisvad J.C."/>
            <person name="Larsen T.O."/>
            <person name="Kjaerboelling I."/>
            <person name="Rothschild-Mancinelli K."/>
            <person name="Lyhne E.K."/>
            <person name="Kogle M.E."/>
            <person name="Barry K."/>
            <person name="Clum A."/>
            <person name="Na H."/>
            <person name="Ledsgaard L."/>
            <person name="Lin J."/>
            <person name="Lipzen A."/>
            <person name="Kuo A."/>
            <person name="Riley R."/>
            <person name="Mondo S."/>
            <person name="Labutti K."/>
            <person name="Haridas S."/>
            <person name="Pangalinan J."/>
            <person name="Salamov A.A."/>
            <person name="Simmons B.A."/>
            <person name="Magnuson J.K."/>
            <person name="Chen J."/>
            <person name="Drula E."/>
            <person name="Henrissat B."/>
            <person name="Wiebenga A."/>
            <person name="Lubbers R.J."/>
            <person name="Gomes A.C."/>
            <person name="Macurrencykelacurrency M.R."/>
            <person name="Stajich J."/>
            <person name="Grigoriev I.V."/>
            <person name="Mortensen U.H."/>
            <person name="De Vries R.P."/>
            <person name="Baker S.E."/>
            <person name="Andersen M.R."/>
        </authorList>
    </citation>
    <scope>NUCLEOTIDE SEQUENCE [LARGE SCALE GENOMIC DNA]</scope>
    <source>
        <strain evidence="2 3">CBS 449.75</strain>
    </source>
</reference>
<gene>
    <name evidence="2" type="ORF">BJX67DRAFT_266361</name>
</gene>
<evidence type="ECO:0000256" key="1">
    <source>
        <dbReference type="SAM" id="MobiDB-lite"/>
    </source>
</evidence>
<dbReference type="Gene3D" id="2.40.70.10">
    <property type="entry name" value="Acid Proteases"/>
    <property type="match status" value="1"/>
</dbReference>
<comment type="caution">
    <text evidence="2">The sequence shown here is derived from an EMBL/GenBank/DDBJ whole genome shotgun (WGS) entry which is preliminary data.</text>
</comment>
<name>A0ABR4LF53_9EURO</name>
<feature type="compositionally biased region" description="Polar residues" evidence="1">
    <location>
        <begin position="84"/>
        <end position="111"/>
    </location>
</feature>
<dbReference type="EMBL" id="JBFXLQ010000055">
    <property type="protein sequence ID" value="KAL2863170.1"/>
    <property type="molecule type" value="Genomic_DNA"/>
</dbReference>
<protein>
    <submittedName>
        <fullName evidence="2">Uncharacterized protein</fullName>
    </submittedName>
</protein>
<evidence type="ECO:0000313" key="3">
    <source>
        <dbReference type="Proteomes" id="UP001610432"/>
    </source>
</evidence>
<feature type="region of interest" description="Disordered" evidence="1">
    <location>
        <begin position="73"/>
        <end position="111"/>
    </location>
</feature>
<sequence length="305" mass="34331">MTQNMRSGVPPICPKPARRPVFVTHFKMYPQIIRRALSKLCPSVLSQRFGNRPRPSSRGHQATVEIHHERRLISSGRARGSFGRQLSSSSNITQLVPSSQLPTTREGSQGSGSIQTLVDIIPLGTSLTQATDVTDLRLGETELSHLQGLPVDINSPLDIVVRRRGDSHRGNKLVVASIDTGCDGINLMNMECWELLNEDEPRPLEPVQGLYVQPLGSNRIQVEGVVRAVEWHLRNGSRTYTDDFYIIRMERFDVLLGSDTISKHKLVEPGPDLRKHLTRTRQREEAARQREVARRQGFEQQELAL</sequence>
<dbReference type="CDD" id="cd00303">
    <property type="entry name" value="retropepsin_like"/>
    <property type="match status" value="1"/>
</dbReference>